<accession>A0A2V0PJD8</accession>
<dbReference type="PANTHER" id="PTHR12726">
    <property type="entry name" value="CERAMIDE GLUCOSYLTRANSFERASE"/>
    <property type="match status" value="1"/>
</dbReference>
<keyword evidence="8 12" id="KW-0812">Transmembrane</keyword>
<evidence type="ECO:0000256" key="3">
    <source>
        <dbReference type="ARBA" id="ARBA00004991"/>
    </source>
</evidence>
<dbReference type="InterPro" id="IPR025993">
    <property type="entry name" value="Ceramide_glucosylTrfase"/>
</dbReference>
<keyword evidence="14" id="KW-1185">Reference proteome</keyword>
<dbReference type="SUPFAM" id="SSF53448">
    <property type="entry name" value="Nucleotide-diphospho-sugar transferases"/>
    <property type="match status" value="1"/>
</dbReference>
<comment type="caution">
    <text evidence="13">The sequence shown here is derived from an EMBL/GenBank/DDBJ whole genome shotgun (WGS) entry which is preliminary data.</text>
</comment>
<evidence type="ECO:0000256" key="12">
    <source>
        <dbReference type="SAM" id="Phobius"/>
    </source>
</evidence>
<feature type="transmembrane region" description="Helical" evidence="12">
    <location>
        <begin position="6"/>
        <end position="30"/>
    </location>
</feature>
<gene>
    <name evidence="13" type="ORF">Rsub_12822</name>
</gene>
<evidence type="ECO:0000256" key="4">
    <source>
        <dbReference type="ARBA" id="ARBA00006739"/>
    </source>
</evidence>
<dbReference type="PANTHER" id="PTHR12726:SF0">
    <property type="entry name" value="CERAMIDE GLUCOSYLTRANSFERASE"/>
    <property type="match status" value="1"/>
</dbReference>
<evidence type="ECO:0000256" key="2">
    <source>
        <dbReference type="ARBA" id="ARBA00004760"/>
    </source>
</evidence>
<dbReference type="EMBL" id="BDRX01000180">
    <property type="protein sequence ID" value="GBF99914.1"/>
    <property type="molecule type" value="Genomic_DNA"/>
</dbReference>
<evidence type="ECO:0000256" key="8">
    <source>
        <dbReference type="ARBA" id="ARBA00022692"/>
    </source>
</evidence>
<keyword evidence="7" id="KW-0808">Transferase</keyword>
<name>A0A2V0PJD8_9CHLO</name>
<proteinExistence type="inferred from homology"/>
<evidence type="ECO:0000256" key="11">
    <source>
        <dbReference type="SAM" id="MobiDB-lite"/>
    </source>
</evidence>
<keyword evidence="9 12" id="KW-1133">Transmembrane helix</keyword>
<evidence type="ECO:0000313" key="13">
    <source>
        <dbReference type="EMBL" id="GBF99914.1"/>
    </source>
</evidence>
<keyword evidence="10 12" id="KW-0472">Membrane</keyword>
<dbReference type="Proteomes" id="UP000247498">
    <property type="component" value="Unassembled WGS sequence"/>
</dbReference>
<feature type="region of interest" description="Disordered" evidence="11">
    <location>
        <begin position="115"/>
        <end position="143"/>
    </location>
</feature>
<sequence>MAVYVTGLVALCQICAAAVLLVGVLGWTAAGLSRRRELRRTIERGRGPASQKWSPPPVTVVLPVRGCRPASRANWASQLNSSYDGPLRFVFVVDSESDPAVPVLRELLQHRRAEQAGAGRLEAHPPEACADSDPGDSTPRGARYALRPRRAPAETASASPLNRCGLQHQPGVAGGGDALVVSGPATHCSQKIHNLLAGIAAAAQGGPPGQSGYVLALDDDVALHAGTITRLVEELEGDESAFMATGAAHQGAGQLLGVRLWSYPFDLVPRGASLSAYAALCYHLPLSIAFTVSRRAPFVWGGCMMLRLRDVQQDDRRGVIKLWREGGYSDDLLLAALAARDGLPVATHRAALLPQLLPAAPGWGAYWNYLRRQIWVLDTYGDDHCRRLHHAALAVHTAASAVLAVSLVAASWQLACAMAPALGAAAAAALAAAQAHGGANGELRTLLAPLASLLAPAAPAAAVPLPWAWARCRTGAAAAVLCAAAQGVWWQRTALVLFAVSAAAAQCALLFWARQSMLLLHALAAEGADKGGGKGGSSAAVLAQAGPLSWPRVWVGLAAESITLPLCAAMTLLSHEIEWAGIRYRKRRGRVEVVSRP</sequence>
<evidence type="ECO:0000256" key="1">
    <source>
        <dbReference type="ARBA" id="ARBA00004141"/>
    </source>
</evidence>
<dbReference type="FunCoup" id="A0A2V0PJD8">
    <property type="interactions" value="57"/>
</dbReference>
<dbReference type="GO" id="GO:0016020">
    <property type="term" value="C:membrane"/>
    <property type="evidence" value="ECO:0007669"/>
    <property type="project" value="UniProtKB-SubCell"/>
</dbReference>
<keyword evidence="6" id="KW-0328">Glycosyltransferase</keyword>
<comment type="pathway">
    <text evidence="3">Sphingolipid metabolism.</text>
</comment>
<dbReference type="InterPro" id="IPR029044">
    <property type="entry name" value="Nucleotide-diphossugar_trans"/>
</dbReference>
<dbReference type="GO" id="GO:0008120">
    <property type="term" value="F:ceramide glucosyltransferase activity"/>
    <property type="evidence" value="ECO:0007669"/>
    <property type="project" value="UniProtKB-EC"/>
</dbReference>
<dbReference type="InParanoid" id="A0A2V0PJD8"/>
<comment type="pathway">
    <text evidence="2">Lipid metabolism; sphingolipid metabolism.</text>
</comment>
<dbReference type="AlphaFoldDB" id="A0A2V0PJD8"/>
<protein>
    <recommendedName>
        <fullName evidence="5">ceramide glucosyltransferase</fullName>
        <ecNumber evidence="5">2.4.1.80</ecNumber>
    </recommendedName>
</protein>
<evidence type="ECO:0000313" key="14">
    <source>
        <dbReference type="Proteomes" id="UP000247498"/>
    </source>
</evidence>
<evidence type="ECO:0000256" key="10">
    <source>
        <dbReference type="ARBA" id="ARBA00023136"/>
    </source>
</evidence>
<comment type="similarity">
    <text evidence="4">Belongs to the glycosyltransferase 2 family.</text>
</comment>
<comment type="subcellular location">
    <subcellularLocation>
        <location evidence="1">Membrane</location>
        <topology evidence="1">Multi-pass membrane protein</topology>
    </subcellularLocation>
</comment>
<reference evidence="13 14" key="1">
    <citation type="journal article" date="2018" name="Sci. Rep.">
        <title>Raphidocelis subcapitata (=Pseudokirchneriella subcapitata) provides an insight into genome evolution and environmental adaptations in the Sphaeropleales.</title>
        <authorList>
            <person name="Suzuki S."/>
            <person name="Yamaguchi H."/>
            <person name="Nakajima N."/>
            <person name="Kawachi M."/>
        </authorList>
    </citation>
    <scope>NUCLEOTIDE SEQUENCE [LARGE SCALE GENOMIC DNA]</scope>
    <source>
        <strain evidence="13 14">NIES-35</strain>
    </source>
</reference>
<organism evidence="13 14">
    <name type="scientific">Raphidocelis subcapitata</name>
    <dbReference type="NCBI Taxonomy" id="307507"/>
    <lineage>
        <taxon>Eukaryota</taxon>
        <taxon>Viridiplantae</taxon>
        <taxon>Chlorophyta</taxon>
        <taxon>core chlorophytes</taxon>
        <taxon>Chlorophyceae</taxon>
        <taxon>CS clade</taxon>
        <taxon>Sphaeropleales</taxon>
        <taxon>Selenastraceae</taxon>
        <taxon>Raphidocelis</taxon>
    </lineage>
</organism>
<evidence type="ECO:0000256" key="5">
    <source>
        <dbReference type="ARBA" id="ARBA00012699"/>
    </source>
</evidence>
<dbReference type="GO" id="GO:0006679">
    <property type="term" value="P:glucosylceramide biosynthetic process"/>
    <property type="evidence" value="ECO:0007669"/>
    <property type="project" value="TreeGrafter"/>
</dbReference>
<dbReference type="OrthoDB" id="1483400at2759"/>
<dbReference type="STRING" id="307507.A0A2V0PJD8"/>
<evidence type="ECO:0000256" key="9">
    <source>
        <dbReference type="ARBA" id="ARBA00022989"/>
    </source>
</evidence>
<dbReference type="EC" id="2.4.1.80" evidence="5"/>
<dbReference type="UniPathway" id="UPA00222"/>
<evidence type="ECO:0000256" key="6">
    <source>
        <dbReference type="ARBA" id="ARBA00022676"/>
    </source>
</evidence>
<evidence type="ECO:0000256" key="7">
    <source>
        <dbReference type="ARBA" id="ARBA00022679"/>
    </source>
</evidence>